<feature type="transmembrane region" description="Helical" evidence="8">
    <location>
        <begin position="52"/>
        <end position="76"/>
    </location>
</feature>
<evidence type="ECO:0000313" key="9">
    <source>
        <dbReference type="EMBL" id="OCR90184.1"/>
    </source>
</evidence>
<comment type="subcellular location">
    <subcellularLocation>
        <location evidence="1">Cell membrane</location>
        <topology evidence="1">Multi-pass membrane protein</topology>
    </subcellularLocation>
</comment>
<dbReference type="Pfam" id="PF03591">
    <property type="entry name" value="AzlC"/>
    <property type="match status" value="1"/>
</dbReference>
<sequence length="220" mass="24931">MSKFEIFRSTIPVMMGYIPLGLAFGLYGVGSGLPVWVMSLTSIIVYAGSVEFLLVAFIISGASLSSVFFISFLLNFRHFFYTMAMLNEIKSLKNRIYFIYALTDETFAILKSRKQNIDENRNLIFNMTALLNQSYWIFGVNLGAILGSNLNISYKGIDFSLSALFAILTYQVFKNNPNKNVLFLGIGCSIVGIFIFPQQYFLFGTLIFAVVILLLFKRYF</sequence>
<evidence type="ECO:0000256" key="2">
    <source>
        <dbReference type="ARBA" id="ARBA00010735"/>
    </source>
</evidence>
<name>A0AAX0HA62_CAMFE</name>
<keyword evidence="3" id="KW-0813">Transport</keyword>
<feature type="transmembrane region" description="Helical" evidence="8">
    <location>
        <begin position="20"/>
        <end position="46"/>
    </location>
</feature>
<reference evidence="9 10" key="1">
    <citation type="journal article" date="2016" name="Genome Biol. Evol.">
        <title>Comparative Genomics of Campylobacter fetus from Reptiles and Mammals Reveals Divergent Evolution in Host-Associated Lineages.</title>
        <authorList>
            <person name="Gilbert M.J."/>
            <person name="Miller W.G."/>
            <person name="Yee E."/>
            <person name="Zomer A.L."/>
            <person name="van der Graaf-van Bloois L."/>
            <person name="Fitzgerald C."/>
            <person name="Forbes K.J."/>
            <person name="Meric G."/>
            <person name="Sheppard S.K."/>
            <person name="Wagenaar J.A."/>
            <person name="Duim B."/>
        </authorList>
    </citation>
    <scope>NUCLEOTIDE SEQUENCE [LARGE SCALE GENOMIC DNA]</scope>
    <source>
        <strain evidence="9 10">12S02225-3</strain>
    </source>
</reference>
<gene>
    <name evidence="9" type="ORF">CFT12S02225_08175</name>
</gene>
<feature type="transmembrane region" description="Helical" evidence="8">
    <location>
        <begin position="123"/>
        <end position="146"/>
    </location>
</feature>
<evidence type="ECO:0000256" key="1">
    <source>
        <dbReference type="ARBA" id="ARBA00004651"/>
    </source>
</evidence>
<dbReference type="GO" id="GO:1903785">
    <property type="term" value="P:L-valine transmembrane transport"/>
    <property type="evidence" value="ECO:0007669"/>
    <property type="project" value="TreeGrafter"/>
</dbReference>
<dbReference type="PANTHER" id="PTHR34979:SF1">
    <property type="entry name" value="INNER MEMBRANE PROTEIN YGAZ"/>
    <property type="match status" value="1"/>
</dbReference>
<keyword evidence="4" id="KW-1003">Cell membrane</keyword>
<dbReference type="RefSeq" id="WP_065841166.1">
    <property type="nucleotide sequence ID" value="NZ_LFLK01000009.1"/>
</dbReference>
<dbReference type="PANTHER" id="PTHR34979">
    <property type="entry name" value="INNER MEMBRANE PROTEIN YGAZ"/>
    <property type="match status" value="1"/>
</dbReference>
<accession>A0AAX0HA62</accession>
<comment type="similarity">
    <text evidence="2">Belongs to the AzlC family.</text>
</comment>
<proteinExistence type="inferred from homology"/>
<evidence type="ECO:0000313" key="10">
    <source>
        <dbReference type="Proteomes" id="UP000093100"/>
    </source>
</evidence>
<dbReference type="EMBL" id="LFLK01000009">
    <property type="protein sequence ID" value="OCR90184.1"/>
    <property type="molecule type" value="Genomic_DNA"/>
</dbReference>
<evidence type="ECO:0000256" key="8">
    <source>
        <dbReference type="SAM" id="Phobius"/>
    </source>
</evidence>
<protein>
    <submittedName>
        <fullName evidence="9">Branched-chain amino acid ABC transporter</fullName>
    </submittedName>
</protein>
<evidence type="ECO:0000256" key="6">
    <source>
        <dbReference type="ARBA" id="ARBA00022989"/>
    </source>
</evidence>
<keyword evidence="7 8" id="KW-0472">Membrane</keyword>
<organism evidence="9 10">
    <name type="scientific">Campylobacter fetus subsp. testudinum</name>
    <dbReference type="NCBI Taxonomy" id="1507806"/>
    <lineage>
        <taxon>Bacteria</taxon>
        <taxon>Pseudomonadati</taxon>
        <taxon>Campylobacterota</taxon>
        <taxon>Epsilonproteobacteria</taxon>
        <taxon>Campylobacterales</taxon>
        <taxon>Campylobacteraceae</taxon>
        <taxon>Campylobacter</taxon>
    </lineage>
</organism>
<dbReference type="AlphaFoldDB" id="A0AAX0HA62"/>
<dbReference type="InterPro" id="IPR011606">
    <property type="entry name" value="Brnchd-chn_aa_trnsp_permease"/>
</dbReference>
<evidence type="ECO:0000256" key="7">
    <source>
        <dbReference type="ARBA" id="ARBA00023136"/>
    </source>
</evidence>
<keyword evidence="5 8" id="KW-0812">Transmembrane</keyword>
<dbReference type="GO" id="GO:0005886">
    <property type="term" value="C:plasma membrane"/>
    <property type="evidence" value="ECO:0007669"/>
    <property type="project" value="UniProtKB-SubCell"/>
</dbReference>
<comment type="caution">
    <text evidence="9">The sequence shown here is derived from an EMBL/GenBank/DDBJ whole genome shotgun (WGS) entry which is preliminary data.</text>
</comment>
<feature type="transmembrane region" description="Helical" evidence="8">
    <location>
        <begin position="180"/>
        <end position="196"/>
    </location>
</feature>
<evidence type="ECO:0000256" key="5">
    <source>
        <dbReference type="ARBA" id="ARBA00022692"/>
    </source>
</evidence>
<dbReference type="Proteomes" id="UP000093100">
    <property type="component" value="Unassembled WGS sequence"/>
</dbReference>
<keyword evidence="6 8" id="KW-1133">Transmembrane helix</keyword>
<evidence type="ECO:0000256" key="4">
    <source>
        <dbReference type="ARBA" id="ARBA00022475"/>
    </source>
</evidence>
<evidence type="ECO:0000256" key="3">
    <source>
        <dbReference type="ARBA" id="ARBA00022448"/>
    </source>
</evidence>